<evidence type="ECO:0000259" key="1">
    <source>
        <dbReference type="Pfam" id="PF14267"/>
    </source>
</evidence>
<dbReference type="RefSeq" id="WP_286265502.1">
    <property type="nucleotide sequence ID" value="NZ_AP028056.1"/>
</dbReference>
<dbReference type="InterPro" id="IPR025579">
    <property type="entry name" value="DUF4357"/>
</dbReference>
<gene>
    <name evidence="2" type="ORF">brsh051_24840</name>
</gene>
<evidence type="ECO:0000313" key="3">
    <source>
        <dbReference type="Proteomes" id="UP001431656"/>
    </source>
</evidence>
<proteinExistence type="predicted"/>
<dbReference type="KEGG" id="broo:brsh051_24840"/>
<protein>
    <submittedName>
        <fullName evidence="2">GIY-YIG nuclease family protein</fullName>
    </submittedName>
</protein>
<dbReference type="Proteomes" id="UP001431656">
    <property type="component" value="Chromosome"/>
</dbReference>
<evidence type="ECO:0000313" key="2">
    <source>
        <dbReference type="EMBL" id="BEH03203.1"/>
    </source>
</evidence>
<reference evidence="2" key="1">
    <citation type="journal article" date="2024" name="Int. J. Syst. Evol. Microbiol.">
        <title>Brooklawnia propionicigenes sp. nov., a facultatively anaerobic, propionate-producing bacterium isolated from a methanogenic reactor treating waste from cattle farms.</title>
        <authorList>
            <person name="Akita Y."/>
            <person name="Ueki A."/>
            <person name="Tonouchi A."/>
            <person name="Sugawara Y."/>
            <person name="Honma S."/>
            <person name="Kaku N."/>
            <person name="Ueki K."/>
        </authorList>
    </citation>
    <scope>NUCLEOTIDE SEQUENCE</scope>
    <source>
        <strain evidence="2">SH051</strain>
    </source>
</reference>
<accession>A0AAN0KH73</accession>
<sequence>MNGKHIEIFLVDGVPGGMTTAEIAGWTGHVLASERSSLGALLRRPEAQRNGAYLFLSDDSDAVAGVRTYIGRTENFARRFPAHAELKSREWDRIVIVTNKDDSFSEGHWGYLESRLVELARLANRCTLTNGNDPQGRRLSEAAQSDMEAFLAQLQIVLPVLGVDVIRSRETAKAADSIESVSPEFTLTDTRRKVDARAQVIDGEFTLLTGSTVIAKWISKGIAEATQRAYAVYREEHERLLADGSIVVENGVGRVARDIRFTSPSRAGAIALGRSCNGRISWTWSGGTYAQWEDRGVDEINEDAHGIAELRLTDRS</sequence>
<dbReference type="CDD" id="cd10447">
    <property type="entry name" value="GIY-YIG_unchar_2"/>
    <property type="match status" value="1"/>
</dbReference>
<keyword evidence="3" id="KW-1185">Reference proteome</keyword>
<organism evidence="2 3">
    <name type="scientific">Brooklawnia propionicigenes</name>
    <dbReference type="NCBI Taxonomy" id="3041175"/>
    <lineage>
        <taxon>Bacteria</taxon>
        <taxon>Bacillati</taxon>
        <taxon>Actinomycetota</taxon>
        <taxon>Actinomycetes</taxon>
        <taxon>Propionibacteriales</taxon>
        <taxon>Propionibacteriaceae</taxon>
        <taxon>Brooklawnia</taxon>
    </lineage>
</organism>
<name>A0AAN0KH73_9ACTN</name>
<dbReference type="EMBL" id="AP028056">
    <property type="protein sequence ID" value="BEH03203.1"/>
    <property type="molecule type" value="Genomic_DNA"/>
</dbReference>
<dbReference type="Pfam" id="PF14267">
    <property type="entry name" value="DUF4357"/>
    <property type="match status" value="1"/>
</dbReference>
<feature type="domain" description="DUF4357" evidence="1">
    <location>
        <begin position="238"/>
        <end position="284"/>
    </location>
</feature>
<dbReference type="AlphaFoldDB" id="A0AAN0KH73"/>